<dbReference type="AlphaFoldDB" id="A0A6C0HUJ8"/>
<protein>
    <submittedName>
        <fullName evidence="2">Uncharacterized protein</fullName>
    </submittedName>
</protein>
<accession>A0A6C0HUJ8</accession>
<dbReference type="EMBL" id="MN740015">
    <property type="protein sequence ID" value="QHT83967.1"/>
    <property type="molecule type" value="Genomic_DNA"/>
</dbReference>
<feature type="compositionally biased region" description="Basic and acidic residues" evidence="1">
    <location>
        <begin position="63"/>
        <end position="75"/>
    </location>
</feature>
<sequence>MKRAVVFVFANGTSSKDGMGTVPGMNKSAIFCDQSSSSRMEQLKHRALDAYKLSQPKSGPVKNETEKNSRLDAITRVRAGGYVPHKNHHQT</sequence>
<proteinExistence type="predicted"/>
<feature type="region of interest" description="Disordered" evidence="1">
    <location>
        <begin position="53"/>
        <end position="91"/>
    </location>
</feature>
<evidence type="ECO:0000313" key="2">
    <source>
        <dbReference type="EMBL" id="QHT83967.1"/>
    </source>
</evidence>
<evidence type="ECO:0000256" key="1">
    <source>
        <dbReference type="SAM" id="MobiDB-lite"/>
    </source>
</evidence>
<organism evidence="2">
    <name type="scientific">viral metagenome</name>
    <dbReference type="NCBI Taxonomy" id="1070528"/>
    <lineage>
        <taxon>unclassified sequences</taxon>
        <taxon>metagenomes</taxon>
        <taxon>organismal metagenomes</taxon>
    </lineage>
</organism>
<reference evidence="2" key="1">
    <citation type="journal article" date="2020" name="Nature">
        <title>Giant virus diversity and host interactions through global metagenomics.</title>
        <authorList>
            <person name="Schulz F."/>
            <person name="Roux S."/>
            <person name="Paez-Espino D."/>
            <person name="Jungbluth S."/>
            <person name="Walsh D.A."/>
            <person name="Denef V.J."/>
            <person name="McMahon K.D."/>
            <person name="Konstantinidis K.T."/>
            <person name="Eloe-Fadrosh E.A."/>
            <person name="Kyrpides N.C."/>
            <person name="Woyke T."/>
        </authorList>
    </citation>
    <scope>NUCLEOTIDE SEQUENCE</scope>
    <source>
        <strain evidence="2">GVMAG-M-3300023184-16</strain>
    </source>
</reference>
<name>A0A6C0HUJ8_9ZZZZ</name>